<evidence type="ECO:0000313" key="3">
    <source>
        <dbReference type="EMBL" id="MFC5367250.1"/>
    </source>
</evidence>
<feature type="domain" description="Halobacterial output" evidence="2">
    <location>
        <begin position="38"/>
        <end position="69"/>
    </location>
</feature>
<dbReference type="RefSeq" id="WP_227229512.1">
    <property type="nucleotide sequence ID" value="NZ_JAJCVJ010000002.1"/>
</dbReference>
<dbReference type="Proteomes" id="UP001596201">
    <property type="component" value="Unassembled WGS sequence"/>
</dbReference>
<feature type="region of interest" description="Disordered" evidence="1">
    <location>
        <begin position="1"/>
        <end position="20"/>
    </location>
</feature>
<dbReference type="InterPro" id="IPR040624">
    <property type="entry name" value="HalOD1"/>
</dbReference>
<dbReference type="EMBL" id="JBHSKX010000002">
    <property type="protein sequence ID" value="MFC5367250.1"/>
    <property type="molecule type" value="Genomic_DNA"/>
</dbReference>
<feature type="compositionally biased region" description="Basic and acidic residues" evidence="1">
    <location>
        <begin position="11"/>
        <end position="20"/>
    </location>
</feature>
<organism evidence="3 4">
    <name type="scientific">Salinirubrum litoreum</name>
    <dbReference type="NCBI Taxonomy" id="1126234"/>
    <lineage>
        <taxon>Archaea</taxon>
        <taxon>Methanobacteriati</taxon>
        <taxon>Methanobacteriota</taxon>
        <taxon>Stenosarchaea group</taxon>
        <taxon>Halobacteria</taxon>
        <taxon>Halobacteriales</taxon>
        <taxon>Haloferacaceae</taxon>
        <taxon>Salinirubrum</taxon>
    </lineage>
</organism>
<reference evidence="3 4" key="1">
    <citation type="journal article" date="2019" name="Int. J. Syst. Evol. Microbiol.">
        <title>The Global Catalogue of Microorganisms (GCM) 10K type strain sequencing project: providing services to taxonomists for standard genome sequencing and annotation.</title>
        <authorList>
            <consortium name="The Broad Institute Genomics Platform"/>
            <consortium name="The Broad Institute Genome Sequencing Center for Infectious Disease"/>
            <person name="Wu L."/>
            <person name="Ma J."/>
        </authorList>
    </citation>
    <scope>NUCLEOTIDE SEQUENCE [LARGE SCALE GENOMIC DNA]</scope>
    <source>
        <strain evidence="3 4">CGMCC 1.12237</strain>
    </source>
</reference>
<comment type="caution">
    <text evidence="3">The sequence shown here is derived from an EMBL/GenBank/DDBJ whole genome shotgun (WGS) entry which is preliminary data.</text>
</comment>
<gene>
    <name evidence="3" type="ORF">ACFPJ5_09880</name>
</gene>
<proteinExistence type="predicted"/>
<dbReference type="Pfam" id="PF18545">
    <property type="entry name" value="HalOD1"/>
    <property type="match status" value="1"/>
</dbReference>
<sequence length="78" mass="8610">MSDIDETGTTSHDDPNLDGDVRWQQVAQRLYESDHDGELTTVIVYAIADAMDVDPKEVTAPPLYEVVDVPGIEKAFFG</sequence>
<evidence type="ECO:0000313" key="4">
    <source>
        <dbReference type="Proteomes" id="UP001596201"/>
    </source>
</evidence>
<keyword evidence="4" id="KW-1185">Reference proteome</keyword>
<evidence type="ECO:0000256" key="1">
    <source>
        <dbReference type="SAM" id="MobiDB-lite"/>
    </source>
</evidence>
<protein>
    <submittedName>
        <fullName evidence="3">HalOD1 output domain-containing protein</fullName>
    </submittedName>
</protein>
<accession>A0ABD5RB70</accession>
<dbReference type="AlphaFoldDB" id="A0ABD5RB70"/>
<name>A0ABD5RB70_9EURY</name>
<evidence type="ECO:0000259" key="2">
    <source>
        <dbReference type="Pfam" id="PF18545"/>
    </source>
</evidence>